<dbReference type="CDD" id="cd00761">
    <property type="entry name" value="Glyco_tranf_GTA_type"/>
    <property type="match status" value="1"/>
</dbReference>
<dbReference type="RefSeq" id="WP_116668990.1">
    <property type="nucleotide sequence ID" value="NZ_MZGU01000002.1"/>
</dbReference>
<dbReference type="Proteomes" id="UP000245577">
    <property type="component" value="Unassembled WGS sequence"/>
</dbReference>
<evidence type="ECO:0000313" key="4">
    <source>
        <dbReference type="Proteomes" id="UP000245577"/>
    </source>
</evidence>
<gene>
    <name evidence="3" type="primary">epsJ_2</name>
    <name evidence="3" type="ORF">MBBWO_01610</name>
</gene>
<evidence type="ECO:0000256" key="1">
    <source>
        <dbReference type="SAM" id="Coils"/>
    </source>
</evidence>
<keyword evidence="3" id="KW-0328">Glycosyltransferase</keyword>
<keyword evidence="4" id="KW-1185">Reference proteome</keyword>
<dbReference type="Pfam" id="PF00535">
    <property type="entry name" value="Glycos_transf_2"/>
    <property type="match status" value="1"/>
</dbReference>
<keyword evidence="3" id="KW-0808">Transferase</keyword>
<keyword evidence="1" id="KW-0175">Coiled coil</keyword>
<proteinExistence type="predicted"/>
<name>A0A2U1S982_9EURY</name>
<reference evidence="3 4" key="1">
    <citation type="submission" date="2017-03" db="EMBL/GenBank/DDBJ databases">
        <title>Genome sequence of Methanobrevibacter wosei.</title>
        <authorList>
            <person name="Poehlein A."/>
            <person name="Seedorf H."/>
            <person name="Daniel R."/>
        </authorList>
    </citation>
    <scope>NUCLEOTIDE SEQUENCE [LARGE SCALE GENOMIC DNA]</scope>
    <source>
        <strain evidence="3 4">DSM 11979</strain>
    </source>
</reference>
<evidence type="ECO:0000259" key="2">
    <source>
        <dbReference type="Pfam" id="PF00535"/>
    </source>
</evidence>
<dbReference type="InterPro" id="IPR029044">
    <property type="entry name" value="Nucleotide-diphossugar_trans"/>
</dbReference>
<dbReference type="GO" id="GO:0016758">
    <property type="term" value="F:hexosyltransferase activity"/>
    <property type="evidence" value="ECO:0007669"/>
    <property type="project" value="UniProtKB-ARBA"/>
</dbReference>
<dbReference type="OrthoDB" id="46222at2157"/>
<dbReference type="AlphaFoldDB" id="A0A2U1S982"/>
<dbReference type="EMBL" id="MZGU01000002">
    <property type="protein sequence ID" value="PWB87046.1"/>
    <property type="molecule type" value="Genomic_DNA"/>
</dbReference>
<dbReference type="EC" id="2.4.-.-" evidence="3"/>
<feature type="domain" description="Glycosyltransferase 2-like" evidence="2">
    <location>
        <begin position="6"/>
        <end position="156"/>
    </location>
</feature>
<dbReference type="Gene3D" id="3.90.550.10">
    <property type="entry name" value="Spore Coat Polysaccharide Biosynthesis Protein SpsA, Chain A"/>
    <property type="match status" value="1"/>
</dbReference>
<sequence>MLKKVSVVIPVYNVENHIKKSLDSLINQTFNLNDIEVIMVDDCSTDNSGVIIDEYASKYDNFRAIHLNQNSGSAGKPRNIGLKEASSDFVMFLDSDDYFVENAIERLYNLIIDDKDLDIVLGGYVNIHGDNEQVVLPPGNSSRTYIYDTNNDIDLIRINPSISAKIFKKSFLIDNNIRFPEGIPGQDLVFVLNSIFHAKKVLTLNNFIVYNRVLRFNELDKSISLNVTPKYLLGLIKAYNLTLNVCLDCNIKVDLIKLILISHLQFFNSQLSKKEVSSEELSDLFNSPIFNEFKNHDFFNIATEFKLIFNNIEKGIFYNSELISYIKTNIENNIFYKYEKVKNILNQYRYDNKILLKNLRIKDDENNYLKKENEQLNLELKNINSSKLLKFKNLF</sequence>
<evidence type="ECO:0000313" key="3">
    <source>
        <dbReference type="EMBL" id="PWB87046.1"/>
    </source>
</evidence>
<dbReference type="PANTHER" id="PTHR22916:SF3">
    <property type="entry name" value="UDP-GLCNAC:BETAGAL BETA-1,3-N-ACETYLGLUCOSAMINYLTRANSFERASE-LIKE PROTEIN 1"/>
    <property type="match status" value="1"/>
</dbReference>
<protein>
    <submittedName>
        <fullName evidence="3">Putative glycosyltransferase EpsJ</fullName>
        <ecNumber evidence="3">2.4.-.-</ecNumber>
    </submittedName>
</protein>
<dbReference type="SUPFAM" id="SSF53448">
    <property type="entry name" value="Nucleotide-diphospho-sugar transferases"/>
    <property type="match status" value="1"/>
</dbReference>
<accession>A0A2U1S982</accession>
<feature type="coiled-coil region" evidence="1">
    <location>
        <begin position="359"/>
        <end position="386"/>
    </location>
</feature>
<dbReference type="PANTHER" id="PTHR22916">
    <property type="entry name" value="GLYCOSYLTRANSFERASE"/>
    <property type="match status" value="1"/>
</dbReference>
<dbReference type="InterPro" id="IPR001173">
    <property type="entry name" value="Glyco_trans_2-like"/>
</dbReference>
<comment type="caution">
    <text evidence="3">The sequence shown here is derived from an EMBL/GenBank/DDBJ whole genome shotgun (WGS) entry which is preliminary data.</text>
</comment>
<organism evidence="3 4">
    <name type="scientific">Methanobrevibacter woesei</name>
    <dbReference type="NCBI Taxonomy" id="190976"/>
    <lineage>
        <taxon>Archaea</taxon>
        <taxon>Methanobacteriati</taxon>
        <taxon>Methanobacteriota</taxon>
        <taxon>Methanomada group</taxon>
        <taxon>Methanobacteria</taxon>
        <taxon>Methanobacteriales</taxon>
        <taxon>Methanobacteriaceae</taxon>
        <taxon>Methanobrevibacter</taxon>
    </lineage>
</organism>